<feature type="domain" description="Reverse transcriptase" evidence="10">
    <location>
        <begin position="30"/>
        <end position="260"/>
    </location>
</feature>
<dbReference type="GO" id="GO:0003964">
    <property type="term" value="F:RNA-directed DNA polymerase activity"/>
    <property type="evidence" value="ECO:0007669"/>
    <property type="project" value="UniProtKB-KW"/>
</dbReference>
<evidence type="ECO:0000313" key="12">
    <source>
        <dbReference type="Proteomes" id="UP001164042"/>
    </source>
</evidence>
<proteinExistence type="inferred from homology"/>
<keyword evidence="7" id="KW-0051">Antiviral defense</keyword>
<dbReference type="EC" id="2.7.7.49" evidence="1"/>
<protein>
    <recommendedName>
        <fullName evidence="1">RNA-directed DNA polymerase</fullName>
        <ecNumber evidence="1">2.7.7.49</ecNumber>
    </recommendedName>
</protein>
<evidence type="ECO:0000259" key="10">
    <source>
        <dbReference type="PROSITE" id="PS50878"/>
    </source>
</evidence>
<dbReference type="GO" id="GO:0003723">
    <property type="term" value="F:RNA binding"/>
    <property type="evidence" value="ECO:0007669"/>
    <property type="project" value="InterPro"/>
</dbReference>
<organism evidence="11 12">
    <name type="scientific">Lactococcus garvieae</name>
    <dbReference type="NCBI Taxonomy" id="1363"/>
    <lineage>
        <taxon>Bacteria</taxon>
        <taxon>Bacillati</taxon>
        <taxon>Bacillota</taxon>
        <taxon>Bacilli</taxon>
        <taxon>Lactobacillales</taxon>
        <taxon>Streptococcaceae</taxon>
        <taxon>Lactococcus</taxon>
    </lineage>
</organism>
<evidence type="ECO:0000256" key="3">
    <source>
        <dbReference type="ARBA" id="ARBA00022695"/>
    </source>
</evidence>
<dbReference type="Proteomes" id="UP001164042">
    <property type="component" value="Chromosome"/>
</dbReference>
<evidence type="ECO:0000256" key="1">
    <source>
        <dbReference type="ARBA" id="ARBA00012493"/>
    </source>
</evidence>
<dbReference type="InterPro" id="IPR043502">
    <property type="entry name" value="DNA/RNA_pol_sf"/>
</dbReference>
<dbReference type="AlphaFoldDB" id="A0AA46TVJ9"/>
<dbReference type="SUPFAM" id="SSF56672">
    <property type="entry name" value="DNA/RNA polymerases"/>
    <property type="match status" value="1"/>
</dbReference>
<evidence type="ECO:0000256" key="5">
    <source>
        <dbReference type="ARBA" id="ARBA00022842"/>
    </source>
</evidence>
<evidence type="ECO:0000256" key="4">
    <source>
        <dbReference type="ARBA" id="ARBA00022723"/>
    </source>
</evidence>
<dbReference type="InterPro" id="IPR051083">
    <property type="entry name" value="GrpII_Intron_Splice-Mob/Def"/>
</dbReference>
<evidence type="ECO:0000256" key="6">
    <source>
        <dbReference type="ARBA" id="ARBA00022918"/>
    </source>
</evidence>
<name>A0AA46TVJ9_9LACT</name>
<sequence length="603" mass="69407">MTKKVEALAKCTTRIDFLNLIFPGSGTKNKYLEVIFSLADEDKYNSFTIPKKRGGSREILAPIDDLLEIQRALSKFLMACYHELYGDIGTPSHAFLKGKSIISNAKQHKNKNFVLNIDLENFFPSITFGRIRNYFIKNNKLKVEPEVATLIAKIACYKGFLPQGSPSSPIISNFICQILDYKLIYLAKKTKCHYTRYADDITFSTNLAAFPKELAFWENDQIILSDILVDKIARSGFKINHNKTRIYDKYTRQEVTSLTVNKKVNVSRKYFDDTKAMAHKYYKEGNCTISGKPGDYHKILGRFNFINQLEKYNNKLIFKKNEKNTPKNILSNGKDVDVTKQSKQANNYISLTNNSKNHLLIKYHVGYDYLSARERAYSTFLYYSTFIINEKPLILVEGQTDILYLKSALKNLYKKYPELIEKKEGVFNFKVSFYKQSKLKRYLLNISPSGAGILEVLKPKYLFPQYAKCSSSPVIILLDNEPIKGNPLGDFNGEKDLNNGYITIKKGMYPNSKCSQSLLERLQTNKFFLLVTPKNAKEKKSDIECLFKKSFTDEVKFSRSPKNGEIGKEAFSKIVEKNYKTIDFSKFIPLLDNLKEIIEETKK</sequence>
<evidence type="ECO:0000256" key="2">
    <source>
        <dbReference type="ARBA" id="ARBA00022679"/>
    </source>
</evidence>
<keyword evidence="2" id="KW-0808">Transferase</keyword>
<comment type="catalytic activity">
    <reaction evidence="9">
        <text>DNA(n) + a 2'-deoxyribonucleoside 5'-triphosphate = DNA(n+1) + diphosphate</text>
        <dbReference type="Rhea" id="RHEA:22508"/>
        <dbReference type="Rhea" id="RHEA-COMP:17339"/>
        <dbReference type="Rhea" id="RHEA-COMP:17340"/>
        <dbReference type="ChEBI" id="CHEBI:33019"/>
        <dbReference type="ChEBI" id="CHEBI:61560"/>
        <dbReference type="ChEBI" id="CHEBI:173112"/>
        <dbReference type="EC" id="2.7.7.49"/>
    </reaction>
</comment>
<dbReference type="EMBL" id="CP109635">
    <property type="protein sequence ID" value="UYT10396.1"/>
    <property type="molecule type" value="Genomic_DNA"/>
</dbReference>
<keyword evidence="4" id="KW-0479">Metal-binding</keyword>
<dbReference type="PROSITE" id="PS50878">
    <property type="entry name" value="RT_POL"/>
    <property type="match status" value="1"/>
</dbReference>
<dbReference type="RefSeq" id="WP_264308243.1">
    <property type="nucleotide sequence ID" value="NZ_CP109635.1"/>
</dbReference>
<keyword evidence="6 11" id="KW-0695">RNA-directed DNA polymerase</keyword>
<evidence type="ECO:0000256" key="8">
    <source>
        <dbReference type="ARBA" id="ARBA00034120"/>
    </source>
</evidence>
<reference evidence="11" key="1">
    <citation type="submission" date="2022-10" db="EMBL/GenBank/DDBJ databases">
        <title>Genome assembly of Lactococcus garvieae isolates from cricket gut.</title>
        <authorList>
            <person name="Luecke A.R."/>
            <person name="Brown A.M.V."/>
            <person name="Wakeman C.A."/>
        </authorList>
    </citation>
    <scope>NUCLEOTIDE SEQUENCE</scope>
    <source>
        <strain evidence="11">Alexii-11_2</strain>
    </source>
</reference>
<keyword evidence="3" id="KW-0548">Nucleotidyltransferase</keyword>
<dbReference type="GO" id="GO:0046872">
    <property type="term" value="F:metal ion binding"/>
    <property type="evidence" value="ECO:0007669"/>
    <property type="project" value="UniProtKB-KW"/>
</dbReference>
<dbReference type="Pfam" id="PF00078">
    <property type="entry name" value="RVT_1"/>
    <property type="match status" value="1"/>
</dbReference>
<dbReference type="InterPro" id="IPR000477">
    <property type="entry name" value="RT_dom"/>
</dbReference>
<evidence type="ECO:0000313" key="11">
    <source>
        <dbReference type="EMBL" id="UYT10396.1"/>
    </source>
</evidence>
<dbReference type="NCBIfam" id="NF038237">
    <property type="entry name" value="retron_Ec67_fus"/>
    <property type="match status" value="1"/>
</dbReference>
<gene>
    <name evidence="11" type="ORF">OF801_00210</name>
</gene>
<dbReference type="PANTHER" id="PTHR34047">
    <property type="entry name" value="NUCLEAR INTRON MATURASE 1, MITOCHONDRIAL-RELATED"/>
    <property type="match status" value="1"/>
</dbReference>
<evidence type="ECO:0000256" key="9">
    <source>
        <dbReference type="ARBA" id="ARBA00048173"/>
    </source>
</evidence>
<keyword evidence="5" id="KW-0460">Magnesium</keyword>
<dbReference type="CDD" id="cd03487">
    <property type="entry name" value="RT_Bac_retron_II"/>
    <property type="match status" value="1"/>
</dbReference>
<dbReference type="InterPro" id="IPR053543">
    <property type="entry name" value="Bacterial_RT"/>
</dbReference>
<comment type="similarity">
    <text evidence="8">Belongs to the bacterial reverse transcriptase family.</text>
</comment>
<dbReference type="PANTHER" id="PTHR34047:SF7">
    <property type="entry name" value="RNA-DIRECTED DNA POLYMERASE"/>
    <property type="match status" value="1"/>
</dbReference>
<evidence type="ECO:0000256" key="7">
    <source>
        <dbReference type="ARBA" id="ARBA00023118"/>
    </source>
</evidence>
<accession>A0AA46TVJ9</accession>
<dbReference type="GO" id="GO:0051607">
    <property type="term" value="P:defense response to virus"/>
    <property type="evidence" value="ECO:0007669"/>
    <property type="project" value="UniProtKB-KW"/>
</dbReference>
<dbReference type="InterPro" id="IPR000123">
    <property type="entry name" value="Reverse_transcriptase_msDNA"/>
</dbReference>
<dbReference type="PRINTS" id="PR00866">
    <property type="entry name" value="RNADNAPOLMS"/>
</dbReference>